<dbReference type="InterPro" id="IPR008966">
    <property type="entry name" value="Adhesion_dom_sf"/>
</dbReference>
<dbReference type="GO" id="GO:0043709">
    <property type="term" value="P:cell adhesion involved in single-species biofilm formation"/>
    <property type="evidence" value="ECO:0007669"/>
    <property type="project" value="TreeGrafter"/>
</dbReference>
<feature type="domain" description="Fimbrial-type adhesion" evidence="1">
    <location>
        <begin position="59"/>
        <end position="204"/>
    </location>
</feature>
<dbReference type="PANTHER" id="PTHR33420">
    <property type="entry name" value="FIMBRIAL SUBUNIT ELFA-RELATED"/>
    <property type="match status" value="1"/>
</dbReference>
<dbReference type="RefSeq" id="WP_260332261.1">
    <property type="nucleotide sequence ID" value="NZ_JACHDE010000007.1"/>
</dbReference>
<protein>
    <submittedName>
        <fullName evidence="2">Major type 1 subunit fimbrin (Pilin)</fullName>
    </submittedName>
</protein>
<sequence length="206" mass="21392">MPGQRQRCGSDDSADSGGQKMKNICRYFRIAGPTAGLIASALLGSICVHAQGSPSVTLNFSGTYNATTCSLVSSPDMTVTLPRLSTQSLPRAGVADGSKVFTITIRCPSGETGARVYFESGSSTDPNTGNLDLQNAGGTTSAKNVQVMLANADGSRIKVGDRSTMKVIPITSTDPTPVDFIASYYATGRATAGTVSTFVTYVVEMP</sequence>
<dbReference type="EMBL" id="JACHDE010000007">
    <property type="protein sequence ID" value="MBB5402202.1"/>
    <property type="molecule type" value="Genomic_DNA"/>
</dbReference>
<organism evidence="2 3">
    <name type="scientific">Paraburkholderia youngii</name>
    <dbReference type="NCBI Taxonomy" id="2782701"/>
    <lineage>
        <taxon>Bacteria</taxon>
        <taxon>Pseudomonadati</taxon>
        <taxon>Pseudomonadota</taxon>
        <taxon>Betaproteobacteria</taxon>
        <taxon>Burkholderiales</taxon>
        <taxon>Burkholderiaceae</taxon>
        <taxon>Paraburkholderia</taxon>
    </lineage>
</organism>
<accession>A0A7W8L7Z7</accession>
<gene>
    <name evidence="2" type="ORF">HDG41_004288</name>
</gene>
<comment type="caution">
    <text evidence="2">The sequence shown here is derived from an EMBL/GenBank/DDBJ whole genome shotgun (WGS) entry which is preliminary data.</text>
</comment>
<evidence type="ECO:0000313" key="3">
    <source>
        <dbReference type="Proteomes" id="UP000592820"/>
    </source>
</evidence>
<dbReference type="InterPro" id="IPR050263">
    <property type="entry name" value="Bact_Fimbrial_Adh_Pro"/>
</dbReference>
<dbReference type="InterPro" id="IPR000259">
    <property type="entry name" value="Adhesion_dom_fimbrial"/>
</dbReference>
<dbReference type="AlphaFoldDB" id="A0A7W8L7Z7"/>
<reference evidence="2 3" key="1">
    <citation type="submission" date="2020-08" db="EMBL/GenBank/DDBJ databases">
        <title>Genomic Encyclopedia of Type Strains, Phase IV (KMG-V): Genome sequencing to study the core and pangenomes of soil and plant-associated prokaryotes.</title>
        <authorList>
            <person name="Whitman W."/>
        </authorList>
    </citation>
    <scope>NUCLEOTIDE SEQUENCE [LARGE SCALE GENOMIC DNA]</scope>
    <source>
        <strain evidence="2 3">JPY162</strain>
    </source>
</reference>
<evidence type="ECO:0000259" key="1">
    <source>
        <dbReference type="Pfam" id="PF00419"/>
    </source>
</evidence>
<dbReference type="InterPro" id="IPR036937">
    <property type="entry name" value="Adhesion_dom_fimbrial_sf"/>
</dbReference>
<dbReference type="SUPFAM" id="SSF49401">
    <property type="entry name" value="Bacterial adhesins"/>
    <property type="match status" value="1"/>
</dbReference>
<dbReference type="Pfam" id="PF00419">
    <property type="entry name" value="Fimbrial"/>
    <property type="match status" value="1"/>
</dbReference>
<dbReference type="Gene3D" id="2.60.40.1090">
    <property type="entry name" value="Fimbrial-type adhesion domain"/>
    <property type="match status" value="1"/>
</dbReference>
<dbReference type="GO" id="GO:0009289">
    <property type="term" value="C:pilus"/>
    <property type="evidence" value="ECO:0007669"/>
    <property type="project" value="InterPro"/>
</dbReference>
<name>A0A7W8L7Z7_9BURK</name>
<evidence type="ECO:0000313" key="2">
    <source>
        <dbReference type="EMBL" id="MBB5402202.1"/>
    </source>
</evidence>
<dbReference type="Proteomes" id="UP000592820">
    <property type="component" value="Unassembled WGS sequence"/>
</dbReference>
<proteinExistence type="predicted"/>
<dbReference type="PANTHER" id="PTHR33420:SF10">
    <property type="entry name" value="FIMBRIAE MAJOR SUBUNIT"/>
    <property type="match status" value="1"/>
</dbReference>